<protein>
    <submittedName>
        <fullName evidence="6">Response regulator transcription factor</fullName>
    </submittedName>
</protein>
<dbReference type="InterPro" id="IPR000792">
    <property type="entry name" value="Tscrpt_reg_LuxR_C"/>
</dbReference>
<dbReference type="InterPro" id="IPR039420">
    <property type="entry name" value="WalR-like"/>
</dbReference>
<dbReference type="RefSeq" id="WP_269425812.1">
    <property type="nucleotide sequence ID" value="NZ_JAPWGM010000001.1"/>
</dbReference>
<gene>
    <name evidence="6" type="ORF">O0955_01785</name>
</gene>
<dbReference type="PROSITE" id="PS50110">
    <property type="entry name" value="RESPONSE_REGULATORY"/>
    <property type="match status" value="1"/>
</dbReference>
<dbReference type="EMBL" id="JAPWGM010000001">
    <property type="protein sequence ID" value="MCZ4242722.1"/>
    <property type="molecule type" value="Genomic_DNA"/>
</dbReference>
<dbReference type="PRINTS" id="PR00038">
    <property type="entry name" value="HTHLUXR"/>
</dbReference>
<evidence type="ECO:0000256" key="1">
    <source>
        <dbReference type="ARBA" id="ARBA00022553"/>
    </source>
</evidence>
<dbReference type="PROSITE" id="PS00622">
    <property type="entry name" value="HTH_LUXR_1"/>
    <property type="match status" value="1"/>
</dbReference>
<dbReference type="Pfam" id="PF00072">
    <property type="entry name" value="Response_reg"/>
    <property type="match status" value="1"/>
</dbReference>
<dbReference type="CDD" id="cd06170">
    <property type="entry name" value="LuxR_C_like"/>
    <property type="match status" value="1"/>
</dbReference>
<keyword evidence="2" id="KW-0238">DNA-binding</keyword>
<dbReference type="PROSITE" id="PS50043">
    <property type="entry name" value="HTH_LUXR_2"/>
    <property type="match status" value="1"/>
</dbReference>
<dbReference type="InterPro" id="IPR011006">
    <property type="entry name" value="CheY-like_superfamily"/>
</dbReference>
<dbReference type="InterPro" id="IPR001789">
    <property type="entry name" value="Sig_transdc_resp-reg_receiver"/>
</dbReference>
<organism evidence="6 7">
    <name type="scientific">Pedobacter punctiformis</name>
    <dbReference type="NCBI Taxonomy" id="3004097"/>
    <lineage>
        <taxon>Bacteria</taxon>
        <taxon>Pseudomonadati</taxon>
        <taxon>Bacteroidota</taxon>
        <taxon>Sphingobacteriia</taxon>
        <taxon>Sphingobacteriales</taxon>
        <taxon>Sphingobacteriaceae</taxon>
        <taxon>Pedobacter</taxon>
    </lineage>
</organism>
<dbReference type="Proteomes" id="UP001144347">
    <property type="component" value="Unassembled WGS sequence"/>
</dbReference>
<dbReference type="SMART" id="SM00448">
    <property type="entry name" value="REC"/>
    <property type="match status" value="1"/>
</dbReference>
<name>A0ABT4L481_9SPHI</name>
<comment type="caution">
    <text evidence="6">The sequence shown here is derived from an EMBL/GenBank/DDBJ whole genome shotgun (WGS) entry which is preliminary data.</text>
</comment>
<evidence type="ECO:0000259" key="5">
    <source>
        <dbReference type="PROSITE" id="PS50110"/>
    </source>
</evidence>
<dbReference type="Gene3D" id="3.40.50.2300">
    <property type="match status" value="1"/>
</dbReference>
<evidence type="ECO:0000259" key="4">
    <source>
        <dbReference type="PROSITE" id="PS50043"/>
    </source>
</evidence>
<keyword evidence="1 3" id="KW-0597">Phosphoprotein</keyword>
<keyword evidence="7" id="KW-1185">Reference proteome</keyword>
<dbReference type="CDD" id="cd17535">
    <property type="entry name" value="REC_NarL-like"/>
    <property type="match status" value="1"/>
</dbReference>
<dbReference type="SUPFAM" id="SSF46894">
    <property type="entry name" value="C-terminal effector domain of the bipartite response regulators"/>
    <property type="match status" value="1"/>
</dbReference>
<dbReference type="SMART" id="SM00421">
    <property type="entry name" value="HTH_LUXR"/>
    <property type="match status" value="1"/>
</dbReference>
<dbReference type="SUPFAM" id="SSF52172">
    <property type="entry name" value="CheY-like"/>
    <property type="match status" value="1"/>
</dbReference>
<feature type="domain" description="HTH luxR-type" evidence="4">
    <location>
        <begin position="140"/>
        <end position="205"/>
    </location>
</feature>
<evidence type="ECO:0000256" key="3">
    <source>
        <dbReference type="PROSITE-ProRule" id="PRU00169"/>
    </source>
</evidence>
<dbReference type="InterPro" id="IPR058245">
    <property type="entry name" value="NreC/VraR/RcsB-like_REC"/>
</dbReference>
<feature type="modified residue" description="4-aspartylphosphate" evidence="3">
    <location>
        <position position="55"/>
    </location>
</feature>
<sequence length="207" mass="23199">MAIRIFIYDDSTDRRDSLKALLSLNDNLKFIGEASNCKNAIQDIESCYPDVVLMDINMPEVDGLEGLKLIKNKFPEVKVLMQTAYDDSEKIFTSIKNGASGYILKNDKPQRILQAIEEVSEGGAAMNPAIAQKVLDYFKPSKKKSPLSPKENEVLSFLAEGLSYKMVADKLGVSYTTINTHTKRIYEKLHISSLGEAIAYFYKNLKS</sequence>
<evidence type="ECO:0000313" key="7">
    <source>
        <dbReference type="Proteomes" id="UP001144347"/>
    </source>
</evidence>
<accession>A0ABT4L481</accession>
<evidence type="ECO:0000313" key="6">
    <source>
        <dbReference type="EMBL" id="MCZ4242722.1"/>
    </source>
</evidence>
<feature type="domain" description="Response regulatory" evidence="5">
    <location>
        <begin position="4"/>
        <end position="120"/>
    </location>
</feature>
<reference evidence="6" key="1">
    <citation type="submission" date="2022-12" db="EMBL/GenBank/DDBJ databases">
        <title>Genome sequence of HCMS5-2.</title>
        <authorList>
            <person name="Woo H."/>
        </authorList>
    </citation>
    <scope>NUCLEOTIDE SEQUENCE</scope>
    <source>
        <strain evidence="6">HCMS5-2</strain>
    </source>
</reference>
<proteinExistence type="predicted"/>
<dbReference type="InterPro" id="IPR016032">
    <property type="entry name" value="Sig_transdc_resp-reg_C-effctor"/>
</dbReference>
<evidence type="ECO:0000256" key="2">
    <source>
        <dbReference type="ARBA" id="ARBA00023125"/>
    </source>
</evidence>
<dbReference type="PANTHER" id="PTHR43214">
    <property type="entry name" value="TWO-COMPONENT RESPONSE REGULATOR"/>
    <property type="match status" value="1"/>
</dbReference>
<dbReference type="Pfam" id="PF00196">
    <property type="entry name" value="GerE"/>
    <property type="match status" value="1"/>
</dbReference>